<organism evidence="1 2">
    <name type="scientific">Kribbella italica</name>
    <dbReference type="NCBI Taxonomy" id="1540520"/>
    <lineage>
        <taxon>Bacteria</taxon>
        <taxon>Bacillati</taxon>
        <taxon>Actinomycetota</taxon>
        <taxon>Actinomycetes</taxon>
        <taxon>Propionibacteriales</taxon>
        <taxon>Kribbellaceae</taxon>
        <taxon>Kribbella</taxon>
    </lineage>
</organism>
<dbReference type="AlphaFoldDB" id="A0A7W9J4Z5"/>
<reference evidence="1 2" key="1">
    <citation type="submission" date="2020-08" db="EMBL/GenBank/DDBJ databases">
        <title>Sequencing the genomes of 1000 actinobacteria strains.</title>
        <authorList>
            <person name="Klenk H.-P."/>
        </authorList>
    </citation>
    <scope>NUCLEOTIDE SEQUENCE [LARGE SCALE GENOMIC DNA]</scope>
    <source>
        <strain evidence="1 2">DSM 28967</strain>
    </source>
</reference>
<dbReference type="RefSeq" id="WP_184795119.1">
    <property type="nucleotide sequence ID" value="NZ_JACHMY010000001.1"/>
</dbReference>
<dbReference type="Proteomes" id="UP000549971">
    <property type="component" value="Unassembled WGS sequence"/>
</dbReference>
<protein>
    <submittedName>
        <fullName evidence="1">Uncharacterized protein</fullName>
    </submittedName>
</protein>
<proteinExistence type="predicted"/>
<name>A0A7W9J4Z5_9ACTN</name>
<dbReference type="EMBL" id="JACHMY010000001">
    <property type="protein sequence ID" value="MBB5835475.1"/>
    <property type="molecule type" value="Genomic_DNA"/>
</dbReference>
<keyword evidence="2" id="KW-1185">Reference proteome</keyword>
<evidence type="ECO:0000313" key="2">
    <source>
        <dbReference type="Proteomes" id="UP000549971"/>
    </source>
</evidence>
<evidence type="ECO:0000313" key="1">
    <source>
        <dbReference type="EMBL" id="MBB5835475.1"/>
    </source>
</evidence>
<sequence length="73" mass="7997">MTAYEIRVEGHLDDHWSARLGALTRNADGTTTITAADQTQLYGVLTVLRDLNAVLVEVRTPREGDWGLRASTG</sequence>
<accession>A0A7W9J4Z5</accession>
<comment type="caution">
    <text evidence="1">The sequence shown here is derived from an EMBL/GenBank/DDBJ whole genome shotgun (WGS) entry which is preliminary data.</text>
</comment>
<gene>
    <name evidence="1" type="ORF">HDA39_002209</name>
</gene>